<dbReference type="InterPro" id="IPR050346">
    <property type="entry name" value="FMO-like"/>
</dbReference>
<dbReference type="GO" id="GO:0004499">
    <property type="term" value="F:N,N-dimethylaniline monooxygenase activity"/>
    <property type="evidence" value="ECO:0007669"/>
    <property type="project" value="InterPro"/>
</dbReference>
<keyword evidence="4" id="KW-0560">Oxidoreductase</keyword>
<keyword evidence="2" id="KW-0285">Flavoprotein</keyword>
<name>A0A6A6PP79_9PEZI</name>
<keyword evidence="3" id="KW-0274">FAD</keyword>
<evidence type="ECO:0000256" key="3">
    <source>
        <dbReference type="ARBA" id="ARBA00022827"/>
    </source>
</evidence>
<evidence type="ECO:0008006" key="7">
    <source>
        <dbReference type="Google" id="ProtNLM"/>
    </source>
</evidence>
<dbReference type="Proteomes" id="UP000799767">
    <property type="component" value="Unassembled WGS sequence"/>
</dbReference>
<dbReference type="Gene3D" id="3.50.50.60">
    <property type="entry name" value="FAD/NAD(P)-binding domain"/>
    <property type="match status" value="2"/>
</dbReference>
<evidence type="ECO:0000313" key="6">
    <source>
        <dbReference type="Proteomes" id="UP000799767"/>
    </source>
</evidence>
<evidence type="ECO:0000256" key="1">
    <source>
        <dbReference type="ARBA" id="ARBA00009183"/>
    </source>
</evidence>
<dbReference type="GO" id="GO:0050660">
    <property type="term" value="F:flavin adenine dinucleotide binding"/>
    <property type="evidence" value="ECO:0007669"/>
    <property type="project" value="InterPro"/>
</dbReference>
<dbReference type="Pfam" id="PF00743">
    <property type="entry name" value="FMO-like"/>
    <property type="match status" value="1"/>
</dbReference>
<organism evidence="5 6">
    <name type="scientific">Neohortaea acidophila</name>
    <dbReference type="NCBI Taxonomy" id="245834"/>
    <lineage>
        <taxon>Eukaryota</taxon>
        <taxon>Fungi</taxon>
        <taxon>Dikarya</taxon>
        <taxon>Ascomycota</taxon>
        <taxon>Pezizomycotina</taxon>
        <taxon>Dothideomycetes</taxon>
        <taxon>Dothideomycetidae</taxon>
        <taxon>Mycosphaerellales</taxon>
        <taxon>Teratosphaeriaceae</taxon>
        <taxon>Neohortaea</taxon>
    </lineage>
</organism>
<proteinExistence type="inferred from homology"/>
<evidence type="ECO:0000256" key="2">
    <source>
        <dbReference type="ARBA" id="ARBA00022630"/>
    </source>
</evidence>
<reference evidence="5" key="1">
    <citation type="journal article" date="2020" name="Stud. Mycol.">
        <title>101 Dothideomycetes genomes: a test case for predicting lifestyles and emergence of pathogens.</title>
        <authorList>
            <person name="Haridas S."/>
            <person name="Albert R."/>
            <person name="Binder M."/>
            <person name="Bloem J."/>
            <person name="Labutti K."/>
            <person name="Salamov A."/>
            <person name="Andreopoulos B."/>
            <person name="Baker S."/>
            <person name="Barry K."/>
            <person name="Bills G."/>
            <person name="Bluhm B."/>
            <person name="Cannon C."/>
            <person name="Castanera R."/>
            <person name="Culley D."/>
            <person name="Daum C."/>
            <person name="Ezra D."/>
            <person name="Gonzalez J."/>
            <person name="Henrissat B."/>
            <person name="Kuo A."/>
            <person name="Liang C."/>
            <person name="Lipzen A."/>
            <person name="Lutzoni F."/>
            <person name="Magnuson J."/>
            <person name="Mondo S."/>
            <person name="Nolan M."/>
            <person name="Ohm R."/>
            <person name="Pangilinan J."/>
            <person name="Park H.-J."/>
            <person name="Ramirez L."/>
            <person name="Alfaro M."/>
            <person name="Sun H."/>
            <person name="Tritt A."/>
            <person name="Yoshinaga Y."/>
            <person name="Zwiers L.-H."/>
            <person name="Turgeon B."/>
            <person name="Goodwin S."/>
            <person name="Spatafora J."/>
            <person name="Crous P."/>
            <person name="Grigoriev I."/>
        </authorList>
    </citation>
    <scope>NUCLEOTIDE SEQUENCE</scope>
    <source>
        <strain evidence="5">CBS 113389</strain>
    </source>
</reference>
<dbReference type="GeneID" id="54475223"/>
<dbReference type="InterPro" id="IPR036188">
    <property type="entry name" value="FAD/NAD-bd_sf"/>
</dbReference>
<evidence type="ECO:0000313" key="5">
    <source>
        <dbReference type="EMBL" id="KAF2481434.1"/>
    </source>
</evidence>
<comment type="similarity">
    <text evidence="1">Belongs to the FMO family.</text>
</comment>
<dbReference type="EMBL" id="MU001638">
    <property type="protein sequence ID" value="KAF2481434.1"/>
    <property type="molecule type" value="Genomic_DNA"/>
</dbReference>
<gene>
    <name evidence="5" type="ORF">BDY17DRAFT_301337</name>
</gene>
<dbReference type="PROSITE" id="PS51257">
    <property type="entry name" value="PROKAR_LIPOPROTEIN"/>
    <property type="match status" value="1"/>
</dbReference>
<dbReference type="RefSeq" id="XP_033588004.1">
    <property type="nucleotide sequence ID" value="XM_033734221.1"/>
</dbReference>
<dbReference type="AlphaFoldDB" id="A0A6A6PP79"/>
<dbReference type="PANTHER" id="PTHR23023">
    <property type="entry name" value="DIMETHYLANILINE MONOOXYGENASE"/>
    <property type="match status" value="1"/>
</dbReference>
<evidence type="ECO:0000256" key="4">
    <source>
        <dbReference type="ARBA" id="ARBA00023002"/>
    </source>
</evidence>
<accession>A0A6A6PP79</accession>
<dbReference type="SUPFAM" id="SSF51905">
    <property type="entry name" value="FAD/NAD(P)-binding domain"/>
    <property type="match status" value="1"/>
</dbReference>
<protein>
    <recommendedName>
        <fullName evidence="7">Dimethylaniline monooxygenase</fullName>
    </recommendedName>
</protein>
<keyword evidence="6" id="KW-1185">Reference proteome</keyword>
<dbReference type="OrthoDB" id="66881at2759"/>
<dbReference type="GO" id="GO:0050661">
    <property type="term" value="F:NADP binding"/>
    <property type="evidence" value="ECO:0007669"/>
    <property type="project" value="InterPro"/>
</dbReference>
<dbReference type="Pfam" id="PF13450">
    <property type="entry name" value="NAD_binding_8"/>
    <property type="match status" value="1"/>
</dbReference>
<dbReference type="InterPro" id="IPR020946">
    <property type="entry name" value="Flavin_mOase-like"/>
</dbReference>
<sequence>MGSPPYKVKSVAVIGAGAAGAACAAALKAEECFETIKVFERRSGAGGTWIYDPDPEPLPLSPGSLPPVLDPPIALPNGPFPQRLPRPKRQQRFEKTPIYDLLTTNVPDIAMSFTDLSFAYGPFAPHYIPRQYIENYFSHHRSDGYLVLDTTVEDVSLVDRTSRRWRLTLKKTDGDHEIWWQDEFDALIIANGHYSIPFIPAVDGLADFIASFPGRVEHSKTYRSPGRYAGERVLVIGNSSSGHDVITQLRESGVCKPPIYVSRRSRSRWDGEKPPPGVAWKPIIRRYHAETGDVEFVDGTRLANVGRIIYCTGYRASFPFWNAKTNGRPLFDYEKDLLINNFQHTFLTDFPTLGIVGMPRVLTFRSFEYQAIALARLWSNRAAHALPDSAEQRKWLERRADLTRQQRRRFHVIDWDTGETMEWFRYLFELSGLPVLEGIGRCPPTLGAATRWAIEHVKKYPEHEKDEGAEGWEMVNEKDTLWFI</sequence>